<feature type="region of interest" description="Disordered" evidence="1">
    <location>
        <begin position="1"/>
        <end position="21"/>
    </location>
</feature>
<proteinExistence type="predicted"/>
<evidence type="ECO:0000313" key="2">
    <source>
        <dbReference type="EMBL" id="RWR80912.1"/>
    </source>
</evidence>
<dbReference type="AlphaFoldDB" id="A0A443NQZ0"/>
<evidence type="ECO:0000256" key="1">
    <source>
        <dbReference type="SAM" id="MobiDB-lite"/>
    </source>
</evidence>
<evidence type="ECO:0000313" key="3">
    <source>
        <dbReference type="Proteomes" id="UP000283530"/>
    </source>
</evidence>
<sequence>MQRKRRHGGVGDRKLQRDGTRPFFHQDWSSIRSSNKFNFFSVPPIDTKTETVPNPNFSTFLIRVFGRIFVFNARGWGITDLMEVQASAYNFVALLLWSSCFRLGLHRL</sequence>
<dbReference type="Proteomes" id="UP000283530">
    <property type="component" value="Unassembled WGS sequence"/>
</dbReference>
<comment type="caution">
    <text evidence="2">The sequence shown here is derived from an EMBL/GenBank/DDBJ whole genome shotgun (WGS) entry which is preliminary data.</text>
</comment>
<dbReference type="EMBL" id="QPKB01000003">
    <property type="protein sequence ID" value="RWR80912.1"/>
    <property type="molecule type" value="Genomic_DNA"/>
</dbReference>
<reference evidence="2 3" key="1">
    <citation type="journal article" date="2019" name="Nat. Plants">
        <title>Stout camphor tree genome fills gaps in understanding of flowering plant genome evolution.</title>
        <authorList>
            <person name="Chaw S.M."/>
            <person name="Liu Y.C."/>
            <person name="Wu Y.W."/>
            <person name="Wang H.Y."/>
            <person name="Lin C.I."/>
            <person name="Wu C.S."/>
            <person name="Ke H.M."/>
            <person name="Chang L.Y."/>
            <person name="Hsu C.Y."/>
            <person name="Yang H.T."/>
            <person name="Sudianto E."/>
            <person name="Hsu M.H."/>
            <person name="Wu K.P."/>
            <person name="Wang L.N."/>
            <person name="Leebens-Mack J.H."/>
            <person name="Tsai I.J."/>
        </authorList>
    </citation>
    <scope>NUCLEOTIDE SEQUENCE [LARGE SCALE GENOMIC DNA]</scope>
    <source>
        <strain evidence="3">cv. Chaw 1501</strain>
        <tissue evidence="2">Young leaves</tissue>
    </source>
</reference>
<keyword evidence="3" id="KW-1185">Reference proteome</keyword>
<name>A0A443NQZ0_9MAGN</name>
<protein>
    <submittedName>
        <fullName evidence="2">Uncharacterized protein</fullName>
    </submittedName>
</protein>
<organism evidence="2 3">
    <name type="scientific">Cinnamomum micranthum f. kanehirae</name>
    <dbReference type="NCBI Taxonomy" id="337451"/>
    <lineage>
        <taxon>Eukaryota</taxon>
        <taxon>Viridiplantae</taxon>
        <taxon>Streptophyta</taxon>
        <taxon>Embryophyta</taxon>
        <taxon>Tracheophyta</taxon>
        <taxon>Spermatophyta</taxon>
        <taxon>Magnoliopsida</taxon>
        <taxon>Magnoliidae</taxon>
        <taxon>Laurales</taxon>
        <taxon>Lauraceae</taxon>
        <taxon>Cinnamomum</taxon>
    </lineage>
</organism>
<accession>A0A443NQZ0</accession>
<gene>
    <name evidence="2" type="ORF">CKAN_00957300</name>
</gene>
<feature type="compositionally biased region" description="Basic and acidic residues" evidence="1">
    <location>
        <begin position="9"/>
        <end position="20"/>
    </location>
</feature>